<gene>
    <name evidence="3" type="ORF">KSB_93100</name>
</gene>
<dbReference type="Proteomes" id="UP000654345">
    <property type="component" value="Unassembled WGS sequence"/>
</dbReference>
<evidence type="ECO:0000313" key="4">
    <source>
        <dbReference type="Proteomes" id="UP000654345"/>
    </source>
</evidence>
<comment type="caution">
    <text evidence="3">The sequence shown here is derived from an EMBL/GenBank/DDBJ whole genome shotgun (WGS) entry which is preliminary data.</text>
</comment>
<organism evidence="3 4">
    <name type="scientific">Ktedonobacter robiniae</name>
    <dbReference type="NCBI Taxonomy" id="2778365"/>
    <lineage>
        <taxon>Bacteria</taxon>
        <taxon>Bacillati</taxon>
        <taxon>Chloroflexota</taxon>
        <taxon>Ktedonobacteria</taxon>
        <taxon>Ktedonobacterales</taxon>
        <taxon>Ktedonobacteraceae</taxon>
        <taxon>Ktedonobacter</taxon>
    </lineage>
</organism>
<evidence type="ECO:0000256" key="1">
    <source>
        <dbReference type="SAM" id="MobiDB-lite"/>
    </source>
</evidence>
<evidence type="ECO:0000259" key="2">
    <source>
        <dbReference type="Pfam" id="PF04542"/>
    </source>
</evidence>
<dbReference type="EMBL" id="BNJG01000006">
    <property type="protein sequence ID" value="GHO60835.1"/>
    <property type="molecule type" value="Genomic_DNA"/>
</dbReference>
<reference evidence="3 4" key="1">
    <citation type="journal article" date="2021" name="Int. J. Syst. Evol. Microbiol.">
        <title>Reticulibacter mediterranei gen. nov., sp. nov., within the new family Reticulibacteraceae fam. nov., and Ktedonospora formicarum gen. nov., sp. nov., Ktedonobacter robiniae sp. nov., Dictyobacter formicarum sp. nov. and Dictyobacter arantiisoli sp. nov., belonging to the class Ktedonobacteria.</title>
        <authorList>
            <person name="Yabe S."/>
            <person name="Zheng Y."/>
            <person name="Wang C.M."/>
            <person name="Sakai Y."/>
            <person name="Abe K."/>
            <person name="Yokota A."/>
            <person name="Donadio S."/>
            <person name="Cavaletti L."/>
            <person name="Monciardini P."/>
        </authorList>
    </citation>
    <scope>NUCLEOTIDE SEQUENCE [LARGE SCALE GENOMIC DNA]</scope>
    <source>
        <strain evidence="3 4">SOSP1-30</strain>
    </source>
</reference>
<protein>
    <recommendedName>
        <fullName evidence="2">RNA polymerase sigma-70 region 2 domain-containing protein</fullName>
    </recommendedName>
</protein>
<name>A0ABQ3V8X0_9CHLR</name>
<sequence>MDEQDWLVKRFEAERPQLQAMAYRMLGSLPEAQDAVQESWLRLVRTDPSTVSNPGAWLSRRSRGSAWICCARGNRGEKSPWKRPLLGPSRESLAEATPRKKPNWSMRWV</sequence>
<feature type="region of interest" description="Disordered" evidence="1">
    <location>
        <begin position="76"/>
        <end position="109"/>
    </location>
</feature>
<keyword evidence="4" id="KW-1185">Reference proteome</keyword>
<accession>A0ABQ3V8X0</accession>
<dbReference type="PANTHER" id="PTHR30173">
    <property type="entry name" value="SIGMA 19 FACTOR"/>
    <property type="match status" value="1"/>
</dbReference>
<feature type="domain" description="RNA polymerase sigma-70 region 2" evidence="2">
    <location>
        <begin position="11"/>
        <end position="65"/>
    </location>
</feature>
<dbReference type="InterPro" id="IPR013325">
    <property type="entry name" value="RNA_pol_sigma_r2"/>
</dbReference>
<dbReference type="SUPFAM" id="SSF88946">
    <property type="entry name" value="Sigma2 domain of RNA polymerase sigma factors"/>
    <property type="match status" value="1"/>
</dbReference>
<dbReference type="InterPro" id="IPR052704">
    <property type="entry name" value="ECF_Sigma-70_Domain"/>
</dbReference>
<evidence type="ECO:0000313" key="3">
    <source>
        <dbReference type="EMBL" id="GHO60835.1"/>
    </source>
</evidence>
<dbReference type="InterPro" id="IPR007627">
    <property type="entry name" value="RNA_pol_sigma70_r2"/>
</dbReference>
<dbReference type="Gene3D" id="1.10.1740.10">
    <property type="match status" value="1"/>
</dbReference>
<dbReference type="Pfam" id="PF04542">
    <property type="entry name" value="Sigma70_r2"/>
    <property type="match status" value="1"/>
</dbReference>
<proteinExistence type="predicted"/>
<dbReference type="PANTHER" id="PTHR30173:SF43">
    <property type="entry name" value="ECF RNA POLYMERASE SIGMA FACTOR SIGI-RELATED"/>
    <property type="match status" value="1"/>
</dbReference>